<gene>
    <name evidence="2" type="ORF">Bandiella_00161</name>
</gene>
<feature type="transmembrane region" description="Helical" evidence="1">
    <location>
        <begin position="163"/>
        <end position="181"/>
    </location>
</feature>
<dbReference type="PANTHER" id="PTHR31303:SF1">
    <property type="entry name" value="CTP-DEPENDENT DIACYLGLYCEROL KINASE 1"/>
    <property type="match status" value="1"/>
</dbReference>
<accession>A0ABZ0UMZ1</accession>
<evidence type="ECO:0000313" key="2">
    <source>
        <dbReference type="EMBL" id="WPX96058.1"/>
    </source>
</evidence>
<feature type="transmembrane region" description="Helical" evidence="1">
    <location>
        <begin position="81"/>
        <end position="100"/>
    </location>
</feature>
<keyword evidence="2" id="KW-0418">Kinase</keyword>
<protein>
    <submittedName>
        <fullName evidence="2">Dolichol kinase</fullName>
    </submittedName>
</protein>
<name>A0ABZ0UMZ1_9RICK</name>
<dbReference type="PANTHER" id="PTHR31303">
    <property type="entry name" value="CTP-DEPENDENT DIACYLGLYCEROL KINASE 1"/>
    <property type="match status" value="1"/>
</dbReference>
<feature type="transmembrane region" description="Helical" evidence="1">
    <location>
        <begin position="106"/>
        <end position="126"/>
    </location>
</feature>
<dbReference type="GO" id="GO:0016301">
    <property type="term" value="F:kinase activity"/>
    <property type="evidence" value="ECO:0007669"/>
    <property type="project" value="UniProtKB-KW"/>
</dbReference>
<keyword evidence="1" id="KW-0472">Membrane</keyword>
<keyword evidence="1" id="KW-0812">Transmembrane</keyword>
<feature type="transmembrane region" description="Helical" evidence="1">
    <location>
        <begin position="12"/>
        <end position="32"/>
    </location>
</feature>
<dbReference type="InterPro" id="IPR037997">
    <property type="entry name" value="Dgk1-like"/>
</dbReference>
<organism evidence="2 3">
    <name type="scientific">Candidatus Bandiella euplotis</name>
    <dbReference type="NCBI Taxonomy" id="1664265"/>
    <lineage>
        <taxon>Bacteria</taxon>
        <taxon>Pseudomonadati</taxon>
        <taxon>Pseudomonadota</taxon>
        <taxon>Alphaproteobacteria</taxon>
        <taxon>Rickettsiales</taxon>
        <taxon>Candidatus Midichloriaceae</taxon>
        <taxon>Candidatus Bandiella</taxon>
    </lineage>
</organism>
<keyword evidence="2" id="KW-0808">Transferase</keyword>
<dbReference type="Proteomes" id="UP001327219">
    <property type="component" value="Chromosome"/>
</dbReference>
<feature type="transmembrane region" description="Helical" evidence="1">
    <location>
        <begin position="38"/>
        <end position="60"/>
    </location>
</feature>
<proteinExistence type="predicted"/>
<evidence type="ECO:0000256" key="1">
    <source>
        <dbReference type="SAM" id="Phobius"/>
    </source>
</evidence>
<reference evidence="2 3" key="1">
    <citation type="submission" date="2022-11" db="EMBL/GenBank/DDBJ databases">
        <title>Host association and intracellularity evolved multiple times independently in the Rickettsiales.</title>
        <authorList>
            <person name="Castelli M."/>
            <person name="Nardi T."/>
            <person name="Gammuto L."/>
            <person name="Bellinzona G."/>
            <person name="Sabaneyeva E."/>
            <person name="Potekhin A."/>
            <person name="Serra V."/>
            <person name="Petroni G."/>
            <person name="Sassera D."/>
        </authorList>
    </citation>
    <scope>NUCLEOTIDE SEQUENCE [LARGE SCALE GENOMIC DNA]</scope>
    <source>
        <strain evidence="2 3">NDG2</strain>
    </source>
</reference>
<feature type="transmembrane region" description="Helical" evidence="1">
    <location>
        <begin position="138"/>
        <end position="157"/>
    </location>
</feature>
<dbReference type="EMBL" id="CP110820">
    <property type="protein sequence ID" value="WPX96058.1"/>
    <property type="molecule type" value="Genomic_DNA"/>
</dbReference>
<evidence type="ECO:0000313" key="3">
    <source>
        <dbReference type="Proteomes" id="UP001327219"/>
    </source>
</evidence>
<keyword evidence="3" id="KW-1185">Reference proteome</keyword>
<keyword evidence="1" id="KW-1133">Transmembrane helix</keyword>
<sequence length="203" mass="22378">MQKIPSPCLTIEIYRKAIHLLGVIIPVLYHFIDQKSMIVAIASLLFLSFFMDMLRIKFDVTDAWFLKKMGVSQIFRSHEKSGFSALTFAFVGMMLCVLISSKPVFNLAVCILTFSDTAAAIVGILFGTKKINGKSIEGSCAFFIVSCILSLVIAHVYVQGMGFLLTAFCASLVATLVELFSKNSNINDNMSIPISVSIIMYAF</sequence>
<dbReference type="RefSeq" id="WP_323733005.1">
    <property type="nucleotide sequence ID" value="NZ_CP110820.1"/>
</dbReference>